<feature type="compositionally biased region" description="Basic and acidic residues" evidence="1">
    <location>
        <begin position="11"/>
        <end position="20"/>
    </location>
</feature>
<feature type="compositionally biased region" description="Basic and acidic residues" evidence="1">
    <location>
        <begin position="76"/>
        <end position="92"/>
    </location>
</feature>
<keyword evidence="3" id="KW-1185">Reference proteome</keyword>
<gene>
    <name evidence="2" type="ORF">pipiens_003634</name>
</gene>
<organism evidence="2 3">
    <name type="scientific">Culex pipiens pipiens</name>
    <name type="common">Northern house mosquito</name>
    <dbReference type="NCBI Taxonomy" id="38569"/>
    <lineage>
        <taxon>Eukaryota</taxon>
        <taxon>Metazoa</taxon>
        <taxon>Ecdysozoa</taxon>
        <taxon>Arthropoda</taxon>
        <taxon>Hexapoda</taxon>
        <taxon>Insecta</taxon>
        <taxon>Pterygota</taxon>
        <taxon>Neoptera</taxon>
        <taxon>Endopterygota</taxon>
        <taxon>Diptera</taxon>
        <taxon>Nematocera</taxon>
        <taxon>Culicoidea</taxon>
        <taxon>Culicidae</taxon>
        <taxon>Culicinae</taxon>
        <taxon>Culicini</taxon>
        <taxon>Culex</taxon>
        <taxon>Culex</taxon>
    </lineage>
</organism>
<protein>
    <submittedName>
        <fullName evidence="2">Uncharacterized protein</fullName>
    </submittedName>
</protein>
<feature type="compositionally biased region" description="Polar residues" evidence="1">
    <location>
        <begin position="55"/>
        <end position="68"/>
    </location>
</feature>
<evidence type="ECO:0000313" key="3">
    <source>
        <dbReference type="Proteomes" id="UP001562425"/>
    </source>
</evidence>
<feature type="region of interest" description="Disordered" evidence="1">
    <location>
        <begin position="229"/>
        <end position="257"/>
    </location>
</feature>
<dbReference type="Proteomes" id="UP001562425">
    <property type="component" value="Unassembled WGS sequence"/>
</dbReference>
<feature type="compositionally biased region" description="Polar residues" evidence="1">
    <location>
        <begin position="178"/>
        <end position="190"/>
    </location>
</feature>
<proteinExistence type="predicted"/>
<accession>A0ABD1CVL7</accession>
<name>A0ABD1CVL7_CULPP</name>
<evidence type="ECO:0000313" key="2">
    <source>
        <dbReference type="EMBL" id="KAL1380087.1"/>
    </source>
</evidence>
<dbReference type="EMBL" id="JBEHCU010009323">
    <property type="protein sequence ID" value="KAL1380087.1"/>
    <property type="molecule type" value="Genomic_DNA"/>
</dbReference>
<feature type="compositionally biased region" description="Basic and acidic residues" evidence="1">
    <location>
        <begin position="147"/>
        <end position="161"/>
    </location>
</feature>
<feature type="region of interest" description="Disordered" evidence="1">
    <location>
        <begin position="1"/>
        <end position="202"/>
    </location>
</feature>
<dbReference type="AlphaFoldDB" id="A0ABD1CVL7"/>
<sequence>MDNGTGYKQLEFAEKQKDEPDQLEAARPCHVVRSNSRLHTPIESGASLDRVSPADISSSPSRINQRSETVIYVRGTRPDRTARYAAKPERNYRLASRPASVPKVSGSPHQARDAKVDGETPPAAFEARRAHGGTPAPCRRTSPIESGRARTREWRRQERRIACQKTTMSRSRRRGSKSENGARSTRNTTRGPEAKKNAPEPYGGVYTPFALCSRADRLHRSCRGSFVSEYHRRRSSRGVEKRPSKSRVAQGHGGSSASTAFTQRLLIGLLVCTLVLDLSCLTEARPQDDPTSVAEAIRLLQELETKHAQHARPR</sequence>
<comment type="caution">
    <text evidence="2">The sequence shown here is derived from an EMBL/GenBank/DDBJ whole genome shotgun (WGS) entry which is preliminary data.</text>
</comment>
<evidence type="ECO:0000256" key="1">
    <source>
        <dbReference type="SAM" id="MobiDB-lite"/>
    </source>
</evidence>
<reference evidence="2 3" key="1">
    <citation type="submission" date="2024-05" db="EMBL/GenBank/DDBJ databases">
        <title>Culex pipiens pipiens assembly and annotation.</title>
        <authorList>
            <person name="Alout H."/>
            <person name="Durand T."/>
        </authorList>
    </citation>
    <scope>NUCLEOTIDE SEQUENCE [LARGE SCALE GENOMIC DNA]</scope>
    <source>
        <strain evidence="2">HA-2024</strain>
        <tissue evidence="2">Whole body</tissue>
    </source>
</reference>